<sequence length="136" mass="16029">MAAQSARYKKPQHAISWGLLVIMLLLPVVGVINLFLRFHTVLPLAAMVFTSLLAYYFYWQDKRRAQRNEWRIPEANLHFWSLVGGWPGAFVAQQQFRHKTKKISFLSVFWLIVLSHQVLWFDWLLMDGKWLLSVLA</sequence>
<dbReference type="AlphaFoldDB" id="A0A266Q9Z8"/>
<dbReference type="InterPro" id="IPR010718">
    <property type="entry name" value="DUF1294"/>
</dbReference>
<feature type="transmembrane region" description="Helical" evidence="1">
    <location>
        <begin position="41"/>
        <end position="59"/>
    </location>
</feature>
<keyword evidence="3" id="KW-1185">Reference proteome</keyword>
<reference evidence="3" key="1">
    <citation type="submission" date="2017-05" db="EMBL/GenBank/DDBJ databases">
        <authorList>
            <person name="Barney B.M."/>
        </authorList>
    </citation>
    <scope>NUCLEOTIDE SEQUENCE [LARGE SCALE GENOMIC DNA]</scope>
    <source>
        <strain evidence="3">PSBB022</strain>
    </source>
</reference>
<name>A0A266Q9Z8_9GAMM</name>
<proteinExistence type="predicted"/>
<feature type="transmembrane region" description="Helical" evidence="1">
    <location>
        <begin position="103"/>
        <end position="126"/>
    </location>
</feature>
<feature type="transmembrane region" description="Helical" evidence="1">
    <location>
        <begin position="14"/>
        <end position="35"/>
    </location>
</feature>
<keyword evidence="1" id="KW-1133">Transmembrane helix</keyword>
<keyword evidence="1" id="KW-0472">Membrane</keyword>
<evidence type="ECO:0000256" key="1">
    <source>
        <dbReference type="SAM" id="Phobius"/>
    </source>
</evidence>
<dbReference type="EMBL" id="NHNI01000001">
    <property type="protein sequence ID" value="OZY86704.1"/>
    <property type="molecule type" value="Genomic_DNA"/>
</dbReference>
<dbReference type="Pfam" id="PF06961">
    <property type="entry name" value="DUF1294"/>
    <property type="match status" value="1"/>
</dbReference>
<evidence type="ECO:0000313" key="3">
    <source>
        <dbReference type="Proteomes" id="UP000216101"/>
    </source>
</evidence>
<protein>
    <recommendedName>
        <fullName evidence="4">Cold-shock protein</fullName>
    </recommendedName>
</protein>
<keyword evidence="1" id="KW-0812">Transmembrane</keyword>
<gene>
    <name evidence="2" type="ORF">CBP51_06730</name>
</gene>
<dbReference type="Proteomes" id="UP000216101">
    <property type="component" value="Unassembled WGS sequence"/>
</dbReference>
<comment type="caution">
    <text evidence="2">The sequence shown here is derived from an EMBL/GenBank/DDBJ whole genome shotgun (WGS) entry which is preliminary data.</text>
</comment>
<organism evidence="2 3">
    <name type="scientific">Cellvibrio mixtus</name>
    <dbReference type="NCBI Taxonomy" id="39650"/>
    <lineage>
        <taxon>Bacteria</taxon>
        <taxon>Pseudomonadati</taxon>
        <taxon>Pseudomonadota</taxon>
        <taxon>Gammaproteobacteria</taxon>
        <taxon>Cellvibrionales</taxon>
        <taxon>Cellvibrionaceae</taxon>
        <taxon>Cellvibrio</taxon>
    </lineage>
</organism>
<evidence type="ECO:0000313" key="2">
    <source>
        <dbReference type="EMBL" id="OZY86704.1"/>
    </source>
</evidence>
<evidence type="ECO:0008006" key="4">
    <source>
        <dbReference type="Google" id="ProtNLM"/>
    </source>
</evidence>
<accession>A0A266Q9Z8</accession>